<accession>A0A9D6LRX1</accession>
<evidence type="ECO:0000256" key="1">
    <source>
        <dbReference type="SAM" id="Phobius"/>
    </source>
</evidence>
<organism evidence="2 3">
    <name type="scientific">Candidatus Sungiibacteriota bacterium</name>
    <dbReference type="NCBI Taxonomy" id="2750080"/>
    <lineage>
        <taxon>Bacteria</taxon>
        <taxon>Candidatus Sungiibacteriota</taxon>
    </lineage>
</organism>
<gene>
    <name evidence="2" type="ORF">HY220_02970</name>
</gene>
<feature type="transmembrane region" description="Helical" evidence="1">
    <location>
        <begin position="186"/>
        <end position="207"/>
    </location>
</feature>
<evidence type="ECO:0000313" key="2">
    <source>
        <dbReference type="EMBL" id="MBI3627677.1"/>
    </source>
</evidence>
<evidence type="ECO:0000313" key="3">
    <source>
        <dbReference type="Proteomes" id="UP000808388"/>
    </source>
</evidence>
<dbReference type="Proteomes" id="UP000808388">
    <property type="component" value="Unassembled WGS sequence"/>
</dbReference>
<protein>
    <submittedName>
        <fullName evidence="2">Uncharacterized protein</fullName>
    </submittedName>
</protein>
<dbReference type="AlphaFoldDB" id="A0A9D6LRX1"/>
<name>A0A9D6LRX1_9BACT</name>
<keyword evidence="1" id="KW-0812">Transmembrane</keyword>
<reference evidence="2" key="1">
    <citation type="submission" date="2020-07" db="EMBL/GenBank/DDBJ databases">
        <title>Huge and variable diversity of episymbiotic CPR bacteria and DPANN archaea in groundwater ecosystems.</title>
        <authorList>
            <person name="He C.Y."/>
            <person name="Keren R."/>
            <person name="Whittaker M."/>
            <person name="Farag I.F."/>
            <person name="Doudna J."/>
            <person name="Cate J.H.D."/>
            <person name="Banfield J.F."/>
        </authorList>
    </citation>
    <scope>NUCLEOTIDE SEQUENCE</scope>
    <source>
        <strain evidence="2">NC_groundwater_972_Pr1_S-0.2um_49_27</strain>
    </source>
</reference>
<feature type="transmembrane region" description="Helical" evidence="1">
    <location>
        <begin position="158"/>
        <end position="180"/>
    </location>
</feature>
<feature type="transmembrane region" description="Helical" evidence="1">
    <location>
        <begin position="114"/>
        <end position="137"/>
    </location>
</feature>
<dbReference type="EMBL" id="JACQCQ010000009">
    <property type="protein sequence ID" value="MBI3627677.1"/>
    <property type="molecule type" value="Genomic_DNA"/>
</dbReference>
<keyword evidence="1" id="KW-0472">Membrane</keyword>
<comment type="caution">
    <text evidence="2">The sequence shown here is derived from an EMBL/GenBank/DDBJ whole genome shotgun (WGS) entry which is preliminary data.</text>
</comment>
<keyword evidence="1" id="KW-1133">Transmembrane helix</keyword>
<feature type="transmembrane region" description="Helical" evidence="1">
    <location>
        <begin position="237"/>
        <end position="256"/>
    </location>
</feature>
<sequence>MPKTITQQDKELYQCEECGFKYAEKEWAEKCESWCKEHQSCNIEIITHGTPPDNTAKDDDLPNEEDRKFNTKLFYSLIGIASSLAFFLVLYWVLRLDSAITNLITNTYDTPLYFWPYVILTLGTIVLFGINITLLVYRWRKFGPPKVKTQSGTGFGSLVGIAASACPVCGSTILSAIGIAGGLAAFPFGGLELKALSFGLMALPLWLMKKDLAKLECGDSTCPVPQDYSFKETDRPWLIALLTAVIVLVFVSWNILKTEPVIAKFVENNRTLNSTNDKLNNLVASDAGSKLFDEVTTKVLPEKGFQSKIRLGDSVVKLVENGVIDRTKFEAIYKERGGLPPELKDVLDKPSDKPILLTRTNSNYYVNLLWPVGLSNYIGSNRRSPVNGKSLFNFASTGGWNIGKEDNGGAYFNKFKIVDLTPEQEALVVKVAENTYRPCCNNSTFFQDCNHGSALLGLLQLGAAQGLTEDELYREALAFNSFWFPQNYIETALYFKAVKNADWENVDPKVIMDKVYSSASGASLVAQKVNELGLVPQQKGGAGCGV</sequence>
<feature type="transmembrane region" description="Helical" evidence="1">
    <location>
        <begin position="73"/>
        <end position="94"/>
    </location>
</feature>
<proteinExistence type="predicted"/>